<dbReference type="InterPro" id="IPR026645">
    <property type="entry name" value="Dermatopontin"/>
</dbReference>
<evidence type="ECO:0000313" key="5">
    <source>
        <dbReference type="EMBL" id="RUS78641.1"/>
    </source>
</evidence>
<protein>
    <submittedName>
        <fullName evidence="5">Uncharacterized protein</fullName>
    </submittedName>
</protein>
<dbReference type="STRING" id="188477.A0A3S0ZMT7"/>
<comment type="caution">
    <text evidence="5">The sequence shown here is derived from an EMBL/GenBank/DDBJ whole genome shotgun (WGS) entry which is preliminary data.</text>
</comment>
<evidence type="ECO:0000256" key="1">
    <source>
        <dbReference type="ARBA" id="ARBA00004613"/>
    </source>
</evidence>
<feature type="non-terminal residue" evidence="5">
    <location>
        <position position="166"/>
    </location>
</feature>
<dbReference type="Pfam" id="PF14704">
    <property type="entry name" value="DERM"/>
    <property type="match status" value="1"/>
</dbReference>
<keyword evidence="6" id="KW-1185">Reference proteome</keyword>
<keyword evidence="3" id="KW-0964">Secreted</keyword>
<dbReference type="PANTHER" id="PTHR15040">
    <property type="entry name" value="DERMATOPONTIN-RELATED"/>
    <property type="match status" value="1"/>
</dbReference>
<sequence>LLPIATAAAIFGSVSSSYVNQWDLPVHFQCPAGQFLSAVSSIHNNHREDRLWNFACRPVCHGCHLSSCKWTGYVNYWDEPISFLCPANYFITGVESVHDNHFEDRRYKFKCCTLKTCSCSITPYVNDWDLPLHYYVPHGQVLVGWASWHDNHREDRRHKFITCSLD</sequence>
<dbReference type="Proteomes" id="UP000271974">
    <property type="component" value="Unassembled WGS sequence"/>
</dbReference>
<evidence type="ECO:0000313" key="6">
    <source>
        <dbReference type="Proteomes" id="UP000271974"/>
    </source>
</evidence>
<dbReference type="EMBL" id="RQTK01000498">
    <property type="protein sequence ID" value="RUS78641.1"/>
    <property type="molecule type" value="Genomic_DNA"/>
</dbReference>
<name>A0A3S0ZMT7_ELYCH</name>
<organism evidence="5 6">
    <name type="scientific">Elysia chlorotica</name>
    <name type="common">Eastern emerald elysia</name>
    <name type="synonym">Sea slug</name>
    <dbReference type="NCBI Taxonomy" id="188477"/>
    <lineage>
        <taxon>Eukaryota</taxon>
        <taxon>Metazoa</taxon>
        <taxon>Spiralia</taxon>
        <taxon>Lophotrochozoa</taxon>
        <taxon>Mollusca</taxon>
        <taxon>Gastropoda</taxon>
        <taxon>Heterobranchia</taxon>
        <taxon>Euthyneura</taxon>
        <taxon>Panpulmonata</taxon>
        <taxon>Sacoglossa</taxon>
        <taxon>Placobranchoidea</taxon>
        <taxon>Plakobranchidae</taxon>
        <taxon>Elysia</taxon>
    </lineage>
</organism>
<accession>A0A3S0ZMT7</accession>
<evidence type="ECO:0000256" key="4">
    <source>
        <dbReference type="ARBA" id="ARBA00023157"/>
    </source>
</evidence>
<keyword evidence="4" id="KW-1015">Disulfide bond</keyword>
<dbReference type="OrthoDB" id="5975249at2759"/>
<reference evidence="5 6" key="1">
    <citation type="submission" date="2019-01" db="EMBL/GenBank/DDBJ databases">
        <title>A draft genome assembly of the solar-powered sea slug Elysia chlorotica.</title>
        <authorList>
            <person name="Cai H."/>
            <person name="Li Q."/>
            <person name="Fang X."/>
            <person name="Li J."/>
            <person name="Curtis N.E."/>
            <person name="Altenburger A."/>
            <person name="Shibata T."/>
            <person name="Feng M."/>
            <person name="Maeda T."/>
            <person name="Schwartz J.A."/>
            <person name="Shigenobu S."/>
            <person name="Lundholm N."/>
            <person name="Nishiyama T."/>
            <person name="Yang H."/>
            <person name="Hasebe M."/>
            <person name="Li S."/>
            <person name="Pierce S.K."/>
            <person name="Wang J."/>
        </authorList>
    </citation>
    <scope>NUCLEOTIDE SEQUENCE [LARGE SCALE GENOMIC DNA]</scope>
    <source>
        <strain evidence="5">EC2010</strain>
        <tissue evidence="5">Whole organism of an adult</tissue>
    </source>
</reference>
<dbReference type="GO" id="GO:0031012">
    <property type="term" value="C:extracellular matrix"/>
    <property type="evidence" value="ECO:0007669"/>
    <property type="project" value="TreeGrafter"/>
</dbReference>
<comment type="similarity">
    <text evidence="2">Belongs to the dermatopontin family.</text>
</comment>
<evidence type="ECO:0000256" key="2">
    <source>
        <dbReference type="ARBA" id="ARBA00008712"/>
    </source>
</evidence>
<dbReference type="GO" id="GO:0030199">
    <property type="term" value="P:collagen fibril organization"/>
    <property type="evidence" value="ECO:0007669"/>
    <property type="project" value="TreeGrafter"/>
</dbReference>
<evidence type="ECO:0000256" key="3">
    <source>
        <dbReference type="ARBA" id="ARBA00022525"/>
    </source>
</evidence>
<dbReference type="AlphaFoldDB" id="A0A3S0ZMT7"/>
<proteinExistence type="inferred from homology"/>
<dbReference type="GO" id="GO:0005615">
    <property type="term" value="C:extracellular space"/>
    <property type="evidence" value="ECO:0007669"/>
    <property type="project" value="TreeGrafter"/>
</dbReference>
<feature type="non-terminal residue" evidence="5">
    <location>
        <position position="1"/>
    </location>
</feature>
<dbReference type="PANTHER" id="PTHR15040:SF1">
    <property type="entry name" value="DERMATOPONTIN-LIKE ISOFORM X1"/>
    <property type="match status" value="1"/>
</dbReference>
<gene>
    <name evidence="5" type="ORF">EGW08_013611</name>
</gene>
<comment type="subcellular location">
    <subcellularLocation>
        <location evidence="1">Secreted</location>
    </subcellularLocation>
</comment>